<dbReference type="AlphaFoldDB" id="A0A8S1B8N3"/>
<protein>
    <submittedName>
        <fullName evidence="1">Uncharacterized protein</fullName>
    </submittedName>
</protein>
<keyword evidence="2" id="KW-1185">Reference proteome</keyword>
<evidence type="ECO:0000313" key="2">
    <source>
        <dbReference type="Proteomes" id="UP000494106"/>
    </source>
</evidence>
<reference evidence="1 2" key="1">
    <citation type="submission" date="2020-04" db="EMBL/GenBank/DDBJ databases">
        <authorList>
            <person name="Wallbank WR R."/>
            <person name="Pardo Diaz C."/>
            <person name="Kozak K."/>
            <person name="Martin S."/>
            <person name="Jiggins C."/>
            <person name="Moest M."/>
            <person name="Warren A I."/>
            <person name="Byers J.R.P. K."/>
            <person name="Montejo-Kovacevich G."/>
            <person name="Yen C E."/>
        </authorList>
    </citation>
    <scope>NUCLEOTIDE SEQUENCE [LARGE SCALE GENOMIC DNA]</scope>
</reference>
<evidence type="ECO:0000313" key="1">
    <source>
        <dbReference type="EMBL" id="CAB3255252.1"/>
    </source>
</evidence>
<name>A0A8S1B8N3_ARCPL</name>
<comment type="caution">
    <text evidence="1">The sequence shown here is derived from an EMBL/GenBank/DDBJ whole genome shotgun (WGS) entry which is preliminary data.</text>
</comment>
<gene>
    <name evidence="1" type="ORF">APLA_LOCUS14810</name>
</gene>
<dbReference type="EMBL" id="CADEBC010000573">
    <property type="protein sequence ID" value="CAB3255252.1"/>
    <property type="molecule type" value="Genomic_DNA"/>
</dbReference>
<proteinExistence type="predicted"/>
<dbReference type="Proteomes" id="UP000494106">
    <property type="component" value="Unassembled WGS sequence"/>
</dbReference>
<sequence>MSTADRLFAFARARSRLNSGGWCGAAPARPRRRRRAQHSPATNCMTSQVVTCRGHTLQHQLLLDSSNGTEYRETYIILIPRQRYIISVPITRALN</sequence>
<accession>A0A8S1B8N3</accession>
<organism evidence="1 2">
    <name type="scientific">Arctia plantaginis</name>
    <name type="common">Wood tiger moth</name>
    <name type="synonym">Phalaena plantaginis</name>
    <dbReference type="NCBI Taxonomy" id="874455"/>
    <lineage>
        <taxon>Eukaryota</taxon>
        <taxon>Metazoa</taxon>
        <taxon>Ecdysozoa</taxon>
        <taxon>Arthropoda</taxon>
        <taxon>Hexapoda</taxon>
        <taxon>Insecta</taxon>
        <taxon>Pterygota</taxon>
        <taxon>Neoptera</taxon>
        <taxon>Endopterygota</taxon>
        <taxon>Lepidoptera</taxon>
        <taxon>Glossata</taxon>
        <taxon>Ditrysia</taxon>
        <taxon>Noctuoidea</taxon>
        <taxon>Erebidae</taxon>
        <taxon>Arctiinae</taxon>
        <taxon>Arctia</taxon>
    </lineage>
</organism>